<keyword evidence="1" id="KW-0489">Methyltransferase</keyword>
<dbReference type="SUPFAM" id="SSF53335">
    <property type="entry name" value="S-adenosyl-L-methionine-dependent methyltransferases"/>
    <property type="match status" value="1"/>
</dbReference>
<dbReference type="GO" id="GO:0070043">
    <property type="term" value="F:rRNA (guanine-N7-)-methyltransferase activity"/>
    <property type="evidence" value="ECO:0007669"/>
    <property type="project" value="TreeGrafter"/>
</dbReference>
<dbReference type="Pfam" id="PF02926">
    <property type="entry name" value="THUMP"/>
    <property type="match status" value="1"/>
</dbReference>
<feature type="domain" description="THUMP" evidence="2">
    <location>
        <begin position="42"/>
        <end position="153"/>
    </location>
</feature>
<dbReference type="EMBL" id="UINC01072941">
    <property type="protein sequence ID" value="SVC08945.1"/>
    <property type="molecule type" value="Genomic_DNA"/>
</dbReference>
<dbReference type="GO" id="GO:0003723">
    <property type="term" value="F:RNA binding"/>
    <property type="evidence" value="ECO:0007669"/>
    <property type="project" value="InterPro"/>
</dbReference>
<gene>
    <name evidence="3" type="ORF">METZ01_LOCUS261799</name>
</gene>
<dbReference type="PROSITE" id="PS51165">
    <property type="entry name" value="THUMP"/>
    <property type="match status" value="1"/>
</dbReference>
<evidence type="ECO:0000259" key="2">
    <source>
        <dbReference type="PROSITE" id="PS51165"/>
    </source>
</evidence>
<dbReference type="Pfam" id="PF01170">
    <property type="entry name" value="UPF0020"/>
    <property type="match status" value="1"/>
</dbReference>
<name>A0A382JBH1_9ZZZZ</name>
<dbReference type="CDD" id="cd11715">
    <property type="entry name" value="THUMP_AdoMetMT"/>
    <property type="match status" value="1"/>
</dbReference>
<evidence type="ECO:0000256" key="1">
    <source>
        <dbReference type="ARBA" id="ARBA00022603"/>
    </source>
</evidence>
<dbReference type="InterPro" id="IPR000241">
    <property type="entry name" value="RlmKL-like_Mtase"/>
</dbReference>
<evidence type="ECO:0000313" key="3">
    <source>
        <dbReference type="EMBL" id="SVC08945.1"/>
    </source>
</evidence>
<dbReference type="Gene3D" id="3.40.50.150">
    <property type="entry name" value="Vaccinia Virus protein VP39"/>
    <property type="match status" value="1"/>
</dbReference>
<dbReference type="AlphaFoldDB" id="A0A382JBH1"/>
<sequence>MYDCYLTCPRGLERQAQVDLEHFLTSSIIDKGGIKFNANQSTLYNINLHSRIGMHLLVKLFEFSASDENILYKEIYSFSWNKIISPKQTFIIKIKGKSQNFINSNYLTLKIKDAIVDKIKKIKFSRPSINKDNPDVIISVFINNNKITIYRDSSGLSLHKRGYRNKIHRAMLNESLAAGLIMLSGWNKLDPFYDLMCGSGTLPI</sequence>
<dbReference type="Gene3D" id="3.30.2130.30">
    <property type="match status" value="1"/>
</dbReference>
<reference evidence="3" key="1">
    <citation type="submission" date="2018-05" db="EMBL/GenBank/DDBJ databases">
        <authorList>
            <person name="Lanie J.A."/>
            <person name="Ng W.-L."/>
            <person name="Kazmierczak K.M."/>
            <person name="Andrzejewski T.M."/>
            <person name="Davidsen T.M."/>
            <person name="Wayne K.J."/>
            <person name="Tettelin H."/>
            <person name="Glass J.I."/>
            <person name="Rusch D."/>
            <person name="Podicherti R."/>
            <person name="Tsui H.-C.T."/>
            <person name="Winkler M.E."/>
        </authorList>
    </citation>
    <scope>NUCLEOTIDE SEQUENCE</scope>
</reference>
<dbReference type="PANTHER" id="PTHR47313:SF1">
    <property type="entry name" value="RIBOSOMAL RNA LARGE SUBUNIT METHYLTRANSFERASE K_L"/>
    <property type="match status" value="1"/>
</dbReference>
<dbReference type="InterPro" id="IPR004114">
    <property type="entry name" value="THUMP_dom"/>
</dbReference>
<feature type="non-terminal residue" evidence="3">
    <location>
        <position position="204"/>
    </location>
</feature>
<keyword evidence="1" id="KW-0808">Transferase</keyword>
<dbReference type="PANTHER" id="PTHR47313">
    <property type="entry name" value="RIBOSOMAL RNA LARGE SUBUNIT METHYLTRANSFERASE K/L"/>
    <property type="match status" value="1"/>
</dbReference>
<dbReference type="GO" id="GO:0008990">
    <property type="term" value="F:rRNA (guanine-N2-)-methyltransferase activity"/>
    <property type="evidence" value="ECO:0007669"/>
    <property type="project" value="TreeGrafter"/>
</dbReference>
<protein>
    <recommendedName>
        <fullName evidence="2">THUMP domain-containing protein</fullName>
    </recommendedName>
</protein>
<dbReference type="SMART" id="SM00981">
    <property type="entry name" value="THUMP"/>
    <property type="match status" value="1"/>
</dbReference>
<accession>A0A382JBH1</accession>
<organism evidence="3">
    <name type="scientific">marine metagenome</name>
    <dbReference type="NCBI Taxonomy" id="408172"/>
    <lineage>
        <taxon>unclassified sequences</taxon>
        <taxon>metagenomes</taxon>
        <taxon>ecological metagenomes</taxon>
    </lineage>
</organism>
<dbReference type="InterPro" id="IPR029063">
    <property type="entry name" value="SAM-dependent_MTases_sf"/>
</dbReference>
<proteinExistence type="predicted"/>